<dbReference type="Gene3D" id="3.20.20.70">
    <property type="entry name" value="Aldolase class I"/>
    <property type="match status" value="1"/>
</dbReference>
<evidence type="ECO:0000313" key="1">
    <source>
        <dbReference type="EMBL" id="MBL7257244.1"/>
    </source>
</evidence>
<keyword evidence="2" id="KW-1185">Reference proteome</keyword>
<reference evidence="1 2" key="1">
    <citation type="submission" date="2021-01" db="EMBL/GenBank/DDBJ databases">
        <title>Actinoplanes sp. nov. LDG1-01 isolated from lichen.</title>
        <authorList>
            <person name="Saeng-In P."/>
            <person name="Phongsopitanun W."/>
            <person name="Kanchanasin P."/>
            <person name="Yuki M."/>
            <person name="Kudo T."/>
            <person name="Ohkuma M."/>
            <person name="Tanasupawat S."/>
        </authorList>
    </citation>
    <scope>NUCLEOTIDE SEQUENCE [LARGE SCALE GENOMIC DNA]</scope>
    <source>
        <strain evidence="1 2">LDG1-01</strain>
    </source>
</reference>
<dbReference type="Proteomes" id="UP000598996">
    <property type="component" value="Unassembled WGS sequence"/>
</dbReference>
<evidence type="ECO:0008006" key="3">
    <source>
        <dbReference type="Google" id="ProtNLM"/>
    </source>
</evidence>
<organism evidence="1 2">
    <name type="scientific">Paractinoplanes lichenicola</name>
    <dbReference type="NCBI Taxonomy" id="2802976"/>
    <lineage>
        <taxon>Bacteria</taxon>
        <taxon>Bacillati</taxon>
        <taxon>Actinomycetota</taxon>
        <taxon>Actinomycetes</taxon>
        <taxon>Micromonosporales</taxon>
        <taxon>Micromonosporaceae</taxon>
        <taxon>Paractinoplanes</taxon>
    </lineage>
</organism>
<dbReference type="RefSeq" id="WP_202993826.1">
    <property type="nucleotide sequence ID" value="NZ_JAENHO010000006.1"/>
</dbReference>
<sequence length="234" mass="25533">MTNDLIKVDRIRSADEAVALEKAGVALLGVDLTPDPRFADNREITVEQADEIGRRLSTAALVPVLDLNDDPARVLRIAQAVRAPLVRSARRAVPPADVRARLSDAGIGIVFGGIEIAHDDDPGWILSDFTDEENLEVAYFQADVLPEYSGSWSFLRDRSPEYEDEFQIADLNDLAAAHPLLIGLDFTPDNVHEIVGALPQVSGLLFTLAESARHGGVRFHSYAETLNTLQALRG</sequence>
<proteinExistence type="predicted"/>
<protein>
    <recommendedName>
        <fullName evidence="3">Phosphoribosylanthranilate isomerase</fullName>
    </recommendedName>
</protein>
<evidence type="ECO:0000313" key="2">
    <source>
        <dbReference type="Proteomes" id="UP000598996"/>
    </source>
</evidence>
<dbReference type="EMBL" id="JAENHO010000006">
    <property type="protein sequence ID" value="MBL7257244.1"/>
    <property type="molecule type" value="Genomic_DNA"/>
</dbReference>
<gene>
    <name evidence="1" type="ORF">JKJ07_23380</name>
</gene>
<accession>A0ABS1VR97</accession>
<dbReference type="InterPro" id="IPR013785">
    <property type="entry name" value="Aldolase_TIM"/>
</dbReference>
<name>A0ABS1VR97_9ACTN</name>
<comment type="caution">
    <text evidence="1">The sequence shown here is derived from an EMBL/GenBank/DDBJ whole genome shotgun (WGS) entry which is preliminary data.</text>
</comment>